<feature type="region of interest" description="Disordered" evidence="1">
    <location>
        <begin position="47"/>
        <end position="78"/>
    </location>
</feature>
<organism evidence="2 3">
    <name type="scientific">Botryobasidium botryosum (strain FD-172 SS1)</name>
    <dbReference type="NCBI Taxonomy" id="930990"/>
    <lineage>
        <taxon>Eukaryota</taxon>
        <taxon>Fungi</taxon>
        <taxon>Dikarya</taxon>
        <taxon>Basidiomycota</taxon>
        <taxon>Agaricomycotina</taxon>
        <taxon>Agaricomycetes</taxon>
        <taxon>Cantharellales</taxon>
        <taxon>Botryobasidiaceae</taxon>
        <taxon>Botryobasidium</taxon>
    </lineage>
</organism>
<keyword evidence="3" id="KW-1185">Reference proteome</keyword>
<dbReference type="Proteomes" id="UP000027195">
    <property type="component" value="Unassembled WGS sequence"/>
</dbReference>
<accession>A0A067M5P7</accession>
<protein>
    <submittedName>
        <fullName evidence="2">Uncharacterized protein</fullName>
    </submittedName>
</protein>
<dbReference type="AlphaFoldDB" id="A0A067M5P7"/>
<evidence type="ECO:0000313" key="2">
    <source>
        <dbReference type="EMBL" id="KDQ06891.1"/>
    </source>
</evidence>
<proteinExistence type="predicted"/>
<dbReference type="HOGENOM" id="CLU_1669094_0_0_1"/>
<name>A0A067M5P7_BOTB1</name>
<evidence type="ECO:0000256" key="1">
    <source>
        <dbReference type="SAM" id="MobiDB-lite"/>
    </source>
</evidence>
<gene>
    <name evidence="2" type="ORF">BOTBODRAFT_49114</name>
</gene>
<sequence>MLAGSEVHRSGSMKRPSLKAELKNIFNDADTSGGRFTRLLSGENPSRIARGNISTPELDARTNLAGQDDPGEADDPGFIWTSLPIQEISDETMGAWVANRNGEWDTKKSLHIVLYTGRFTGRITCCPTCSFSNSKLEKFPTLGSQESTIPTKPSPELH</sequence>
<evidence type="ECO:0000313" key="3">
    <source>
        <dbReference type="Proteomes" id="UP000027195"/>
    </source>
</evidence>
<reference evidence="3" key="1">
    <citation type="journal article" date="2014" name="Proc. Natl. Acad. Sci. U.S.A.">
        <title>Extensive sampling of basidiomycete genomes demonstrates inadequacy of the white-rot/brown-rot paradigm for wood decay fungi.</title>
        <authorList>
            <person name="Riley R."/>
            <person name="Salamov A.A."/>
            <person name="Brown D.W."/>
            <person name="Nagy L.G."/>
            <person name="Floudas D."/>
            <person name="Held B.W."/>
            <person name="Levasseur A."/>
            <person name="Lombard V."/>
            <person name="Morin E."/>
            <person name="Otillar R."/>
            <person name="Lindquist E.A."/>
            <person name="Sun H."/>
            <person name="LaButti K.M."/>
            <person name="Schmutz J."/>
            <person name="Jabbour D."/>
            <person name="Luo H."/>
            <person name="Baker S.E."/>
            <person name="Pisabarro A.G."/>
            <person name="Walton J.D."/>
            <person name="Blanchette R.A."/>
            <person name="Henrissat B."/>
            <person name="Martin F."/>
            <person name="Cullen D."/>
            <person name="Hibbett D.S."/>
            <person name="Grigoriev I.V."/>
        </authorList>
    </citation>
    <scope>NUCLEOTIDE SEQUENCE [LARGE SCALE GENOMIC DNA]</scope>
    <source>
        <strain evidence="3">FD-172 SS1</strain>
    </source>
</reference>
<dbReference type="InParanoid" id="A0A067M5P7"/>
<dbReference type="EMBL" id="KL198120">
    <property type="protein sequence ID" value="KDQ06891.1"/>
    <property type="molecule type" value="Genomic_DNA"/>
</dbReference>